<feature type="active site" description="Proton donor/acceptor" evidence="11">
    <location>
        <position position="74"/>
    </location>
</feature>
<dbReference type="GO" id="GO:0015018">
    <property type="term" value="F:galactosylgalactosylxylosylprotein 3-beta-glucuronosyltransferase activity"/>
    <property type="evidence" value="ECO:0007669"/>
    <property type="project" value="UniProtKB-UniRule"/>
</dbReference>
<dbReference type="Gene3D" id="3.90.550.10">
    <property type="entry name" value="Spore Coat Polysaccharide Biosynthesis Protein SpsA, Chain A"/>
    <property type="match status" value="1"/>
</dbReference>
<evidence type="ECO:0000313" key="14">
    <source>
        <dbReference type="EMBL" id="KAF0288536.1"/>
    </source>
</evidence>
<evidence type="ECO:0000256" key="9">
    <source>
        <dbReference type="ARBA" id="ARBA00023180"/>
    </source>
</evidence>
<dbReference type="GO" id="GO:0050650">
    <property type="term" value="P:chondroitin sulfate proteoglycan biosynthetic process"/>
    <property type="evidence" value="ECO:0007669"/>
    <property type="project" value="TreeGrafter"/>
</dbReference>
<dbReference type="Proteomes" id="UP000440578">
    <property type="component" value="Unassembled WGS sequence"/>
</dbReference>
<evidence type="ECO:0000256" key="13">
    <source>
        <dbReference type="RuleBase" id="RU363127"/>
    </source>
</evidence>
<evidence type="ECO:0000256" key="10">
    <source>
        <dbReference type="ARBA" id="ARBA00047979"/>
    </source>
</evidence>
<comment type="pathway">
    <text evidence="13">Protein modification; protein glycosylation.</text>
</comment>
<dbReference type="SUPFAM" id="SSF53448">
    <property type="entry name" value="Nucleotide-diphospho-sugar transferases"/>
    <property type="match status" value="1"/>
</dbReference>
<dbReference type="PANTHER" id="PTHR10896:SF50">
    <property type="entry name" value="GALACTOSYLGALACTOSYLXYLOSYLPROTEIN 3-BETA-GLUCURONOSYLTRANSFERASE P"/>
    <property type="match status" value="1"/>
</dbReference>
<dbReference type="GO" id="GO:0000139">
    <property type="term" value="C:Golgi membrane"/>
    <property type="evidence" value="ECO:0007669"/>
    <property type="project" value="UniProtKB-SubCell"/>
</dbReference>
<dbReference type="AlphaFoldDB" id="A0A6A4V1E7"/>
<dbReference type="InterPro" id="IPR029044">
    <property type="entry name" value="Nucleotide-diphossugar_trans"/>
</dbReference>
<name>A0A6A4V1E7_AMPAM</name>
<dbReference type="GO" id="GO:0005975">
    <property type="term" value="P:carbohydrate metabolic process"/>
    <property type="evidence" value="ECO:0007669"/>
    <property type="project" value="TreeGrafter"/>
</dbReference>
<dbReference type="Pfam" id="PF03360">
    <property type="entry name" value="Glyco_transf_43"/>
    <property type="match status" value="1"/>
</dbReference>
<evidence type="ECO:0000256" key="12">
    <source>
        <dbReference type="PIRSR" id="PIRSR605027-6"/>
    </source>
</evidence>
<keyword evidence="5" id="KW-0812">Transmembrane</keyword>
<evidence type="ECO:0000256" key="3">
    <source>
        <dbReference type="ARBA" id="ARBA00012641"/>
    </source>
</evidence>
<evidence type="ECO:0000256" key="5">
    <source>
        <dbReference type="ARBA" id="ARBA00022692"/>
    </source>
</evidence>
<dbReference type="OrthoDB" id="675023at2759"/>
<reference evidence="14 15" key="1">
    <citation type="submission" date="2019-07" db="EMBL/GenBank/DDBJ databases">
        <title>Draft genome assembly of a fouling barnacle, Amphibalanus amphitrite (Darwin, 1854): The first reference genome for Thecostraca.</title>
        <authorList>
            <person name="Kim W."/>
        </authorList>
    </citation>
    <scope>NUCLEOTIDE SEQUENCE [LARGE SCALE GENOMIC DNA]</scope>
    <source>
        <strain evidence="14">SNU_AA5</strain>
        <tissue evidence="14">Soma without cirri and trophi</tissue>
    </source>
</reference>
<dbReference type="GO" id="GO:0046872">
    <property type="term" value="F:metal ion binding"/>
    <property type="evidence" value="ECO:0007669"/>
    <property type="project" value="UniProtKB-KW"/>
</dbReference>
<evidence type="ECO:0000256" key="7">
    <source>
        <dbReference type="ARBA" id="ARBA00022989"/>
    </source>
</evidence>
<keyword evidence="7" id="KW-1133">Transmembrane helix</keyword>
<keyword evidence="13" id="KW-0333">Golgi apparatus</keyword>
<keyword evidence="13" id="KW-0479">Metal-binding</keyword>
<dbReference type="PANTHER" id="PTHR10896">
    <property type="entry name" value="GALACTOSYLGALACTOSYLXYLOSYLPROTEIN 3-BETA-GLUCURONOSYLTRANSFERASE BETA-1,3-GLUCURONYLTRANSFERASE"/>
    <property type="match status" value="1"/>
</dbReference>
<evidence type="ECO:0000256" key="6">
    <source>
        <dbReference type="ARBA" id="ARBA00022968"/>
    </source>
</evidence>
<evidence type="ECO:0000256" key="2">
    <source>
        <dbReference type="ARBA" id="ARBA00007706"/>
    </source>
</evidence>
<protein>
    <recommendedName>
        <fullName evidence="3 13">Galactosylgalactosylxylosylprotein 3-beta-glucuronosyltransferase</fullName>
        <ecNumber evidence="3 13">2.4.1.135</ecNumber>
    </recommendedName>
</protein>
<feature type="glycosylation site" description="N-linked (GlcNAc...) asparagine" evidence="12">
    <location>
        <position position="94"/>
    </location>
</feature>
<gene>
    <name evidence="14" type="primary">GlcAT-P_0</name>
    <name evidence="14" type="ORF">FJT64_013087</name>
</gene>
<evidence type="ECO:0000256" key="8">
    <source>
        <dbReference type="ARBA" id="ARBA00023136"/>
    </source>
</evidence>
<accession>A0A6A4V1E7</accession>
<comment type="catalytic activity">
    <reaction evidence="10 13">
        <text>3-O-(beta-D-galactosyl-(1-&gt;3)-beta-D-galactosyl-(1-&gt;4)-beta-D-xylosyl)-L-seryl-[protein] + UDP-alpha-D-glucuronate = 3-O-(beta-D-GlcA-(1-&gt;3)-beta-D-Gal-(1-&gt;3)-beta-D-Gal-(1-&gt;4)-beta-D-Xyl)-L-seryl-[protein] + UDP + H(+)</text>
        <dbReference type="Rhea" id="RHEA:24168"/>
        <dbReference type="Rhea" id="RHEA-COMP:12571"/>
        <dbReference type="Rhea" id="RHEA-COMP:12573"/>
        <dbReference type="ChEBI" id="CHEBI:15378"/>
        <dbReference type="ChEBI" id="CHEBI:58052"/>
        <dbReference type="ChEBI" id="CHEBI:58223"/>
        <dbReference type="ChEBI" id="CHEBI:132090"/>
        <dbReference type="ChEBI" id="CHEBI:132093"/>
        <dbReference type="EC" id="2.4.1.135"/>
    </reaction>
</comment>
<keyword evidence="8" id="KW-0472">Membrane</keyword>
<evidence type="ECO:0000313" key="15">
    <source>
        <dbReference type="Proteomes" id="UP000440578"/>
    </source>
</evidence>
<dbReference type="UniPathway" id="UPA00378"/>
<comment type="similarity">
    <text evidence="2 13">Belongs to the glycosyltransferase 43 family.</text>
</comment>
<keyword evidence="4 13" id="KW-0808">Transferase</keyword>
<proteinExistence type="inferred from homology"/>
<keyword evidence="6 13" id="KW-0735">Signal-anchor</keyword>
<dbReference type="InterPro" id="IPR005027">
    <property type="entry name" value="Glyco_trans_43"/>
</dbReference>
<evidence type="ECO:0000256" key="11">
    <source>
        <dbReference type="PIRSR" id="PIRSR605027-1"/>
    </source>
</evidence>
<keyword evidence="15" id="KW-1185">Reference proteome</keyword>
<sequence length="137" mass="14983">MLQKTRGVSVFPVGLVTQLGVSSPVVQNGHVVGFFDGWNGGRMFAMDMAGFAVSVELLQKKSKAMMPLKAGYEEDGFLQSLDVTPEDLEPLANNCTQILVWHTQTQRVAPIEAQADDGMADTNIVHLLRHMAENKVL</sequence>
<comment type="caution">
    <text evidence="14">The sequence shown here is derived from an EMBL/GenBank/DDBJ whole genome shotgun (WGS) entry which is preliminary data.</text>
</comment>
<organism evidence="14 15">
    <name type="scientific">Amphibalanus amphitrite</name>
    <name type="common">Striped barnacle</name>
    <name type="synonym">Balanus amphitrite</name>
    <dbReference type="NCBI Taxonomy" id="1232801"/>
    <lineage>
        <taxon>Eukaryota</taxon>
        <taxon>Metazoa</taxon>
        <taxon>Ecdysozoa</taxon>
        <taxon>Arthropoda</taxon>
        <taxon>Crustacea</taxon>
        <taxon>Multicrustacea</taxon>
        <taxon>Cirripedia</taxon>
        <taxon>Thoracica</taxon>
        <taxon>Thoracicalcarea</taxon>
        <taxon>Balanomorpha</taxon>
        <taxon>Balanoidea</taxon>
        <taxon>Balanidae</taxon>
        <taxon>Amphibalaninae</taxon>
        <taxon>Amphibalanus</taxon>
    </lineage>
</organism>
<evidence type="ECO:0000256" key="4">
    <source>
        <dbReference type="ARBA" id="ARBA00022679"/>
    </source>
</evidence>
<keyword evidence="9 12" id="KW-0325">Glycoprotein</keyword>
<evidence type="ECO:0000256" key="1">
    <source>
        <dbReference type="ARBA" id="ARBA00004606"/>
    </source>
</evidence>
<comment type="subcellular location">
    <subcellularLocation>
        <location evidence="13">Golgi apparatus membrane</location>
        <topology evidence="13">Single-pass type II membrane protein</topology>
    </subcellularLocation>
    <subcellularLocation>
        <location evidence="1">Membrane</location>
        <topology evidence="1">Single-pass type II membrane protein</topology>
    </subcellularLocation>
</comment>
<keyword evidence="13" id="KW-0464">Manganese</keyword>
<dbReference type="EMBL" id="VIIS01002103">
    <property type="protein sequence ID" value="KAF0288536.1"/>
    <property type="molecule type" value="Genomic_DNA"/>
</dbReference>
<dbReference type="EC" id="2.4.1.135" evidence="3 13"/>
<comment type="cofactor">
    <cofactor evidence="13">
        <name>Mn(2+)</name>
        <dbReference type="ChEBI" id="CHEBI:29035"/>
    </cofactor>
</comment>